<dbReference type="RefSeq" id="WP_344494179.1">
    <property type="nucleotide sequence ID" value="NZ_BAAAUD010000021.1"/>
</dbReference>
<comment type="caution">
    <text evidence="1">The sequence shown here is derived from an EMBL/GenBank/DDBJ whole genome shotgun (WGS) entry which is preliminary data.</text>
</comment>
<evidence type="ECO:0000313" key="2">
    <source>
        <dbReference type="Proteomes" id="UP001500403"/>
    </source>
</evidence>
<keyword evidence="2" id="KW-1185">Reference proteome</keyword>
<gene>
    <name evidence="1" type="ORF">GCM10010446_23450</name>
</gene>
<dbReference type="InterPro" id="IPR006311">
    <property type="entry name" value="TAT_signal"/>
</dbReference>
<proteinExistence type="predicted"/>
<reference evidence="1 2" key="1">
    <citation type="journal article" date="2019" name="Int. J. Syst. Evol. Microbiol.">
        <title>The Global Catalogue of Microorganisms (GCM) 10K type strain sequencing project: providing services to taxonomists for standard genome sequencing and annotation.</title>
        <authorList>
            <consortium name="The Broad Institute Genomics Platform"/>
            <consortium name="The Broad Institute Genome Sequencing Center for Infectious Disease"/>
            <person name="Wu L."/>
            <person name="Ma J."/>
        </authorList>
    </citation>
    <scope>NUCLEOTIDE SEQUENCE [LARGE SCALE GENOMIC DNA]</scope>
    <source>
        <strain evidence="1 2">JCM 9088</strain>
    </source>
</reference>
<name>A0ABN3X4K9_9ACTN</name>
<dbReference type="PANTHER" id="PTHR43649:SF12">
    <property type="entry name" value="DIACETYLCHITOBIOSE BINDING PROTEIN DASA"/>
    <property type="match status" value="1"/>
</dbReference>
<sequence>MSTVPLFPENLRRRTFLGLAAGTGAAGLLTACSGGTKLGADQGGSRNAGPSFDGGEYQGPKVTLEYWNGFTGGDGPHMKQMLAAFNKEYEGRISVRNTTRQWQDLYPAMPTAITAGKGPDVAVIHNGWVATFAARRTLVPLDDVVSALKLTESDFIPAVWQAGVYDGHRYSVPLDVHCLADYWNESHLGRIGLKEAPADRAGFEDALTALTKKGVANPFWMPNKWPGHLMFMSLLWQFGGELYSEDGTSAQWGSDAGVEALEWMVAQIDKSFSPDQVAQDAQYNAFKNNKVSFTWDGIWQINDLENNARNLRWGMNALPNIGGTAAMWSASHNFVLTSQGAKDKNKVTAAKFFIDYMSKQSTEWAGAGMIPARNSVRTDPAVAGLPQVALAGDVNAFRFLPALPGVGDVQSKALELAVQQAVLKKAGPARALRDGVATANKLLAENKKKYAK</sequence>
<dbReference type="SUPFAM" id="SSF53850">
    <property type="entry name" value="Periplasmic binding protein-like II"/>
    <property type="match status" value="1"/>
</dbReference>
<dbReference type="PANTHER" id="PTHR43649">
    <property type="entry name" value="ARABINOSE-BINDING PROTEIN-RELATED"/>
    <property type="match status" value="1"/>
</dbReference>
<dbReference type="PROSITE" id="PS51318">
    <property type="entry name" value="TAT"/>
    <property type="match status" value="1"/>
</dbReference>
<protein>
    <submittedName>
        <fullName evidence="1">Extracellular solute-binding protein</fullName>
    </submittedName>
</protein>
<dbReference type="InterPro" id="IPR050490">
    <property type="entry name" value="Bact_solute-bd_prot1"/>
</dbReference>
<evidence type="ECO:0000313" key="1">
    <source>
        <dbReference type="EMBL" id="GAA2937483.1"/>
    </source>
</evidence>
<dbReference type="Proteomes" id="UP001500403">
    <property type="component" value="Unassembled WGS sequence"/>
</dbReference>
<dbReference type="Gene3D" id="3.40.190.10">
    <property type="entry name" value="Periplasmic binding protein-like II"/>
    <property type="match status" value="1"/>
</dbReference>
<organism evidence="1 2">
    <name type="scientific">Streptomyces enissocaesilis</name>
    <dbReference type="NCBI Taxonomy" id="332589"/>
    <lineage>
        <taxon>Bacteria</taxon>
        <taxon>Bacillati</taxon>
        <taxon>Actinomycetota</taxon>
        <taxon>Actinomycetes</taxon>
        <taxon>Kitasatosporales</taxon>
        <taxon>Streptomycetaceae</taxon>
        <taxon>Streptomyces</taxon>
        <taxon>Streptomyces rochei group</taxon>
    </lineage>
</organism>
<accession>A0ABN3X4K9</accession>
<dbReference type="EMBL" id="BAAAUD010000021">
    <property type="protein sequence ID" value="GAA2937483.1"/>
    <property type="molecule type" value="Genomic_DNA"/>
</dbReference>